<feature type="domain" description="Ig-like" evidence="1">
    <location>
        <begin position="1"/>
        <end position="101"/>
    </location>
</feature>
<evidence type="ECO:0000313" key="3">
    <source>
        <dbReference type="Proteomes" id="UP000824782"/>
    </source>
</evidence>
<reference evidence="2" key="1">
    <citation type="thesis" date="2020" institute="ProQuest LLC" country="789 East Eisenhower Parkway, Ann Arbor, MI, USA">
        <title>Comparative Genomics and Chromosome Evolution.</title>
        <authorList>
            <person name="Mudd A.B."/>
        </authorList>
    </citation>
    <scope>NUCLEOTIDE SEQUENCE</scope>
    <source>
        <strain evidence="2">237g6f4</strain>
        <tissue evidence="2">Blood</tissue>
    </source>
</reference>
<dbReference type="SMART" id="SM00406">
    <property type="entry name" value="IGv"/>
    <property type="match status" value="1"/>
</dbReference>
<dbReference type="AlphaFoldDB" id="A0AAV7D510"/>
<dbReference type="Gene3D" id="2.60.40.10">
    <property type="entry name" value="Immunoglobulins"/>
    <property type="match status" value="1"/>
</dbReference>
<dbReference type="InterPro" id="IPR036179">
    <property type="entry name" value="Ig-like_dom_sf"/>
</dbReference>
<dbReference type="InterPro" id="IPR013106">
    <property type="entry name" value="Ig_V-set"/>
</dbReference>
<dbReference type="Pfam" id="PF07686">
    <property type="entry name" value="V-set"/>
    <property type="match status" value="1"/>
</dbReference>
<evidence type="ECO:0000259" key="1">
    <source>
        <dbReference type="PROSITE" id="PS50835"/>
    </source>
</evidence>
<accession>A0AAV7D510</accession>
<dbReference type="InterPro" id="IPR003599">
    <property type="entry name" value="Ig_sub"/>
</dbReference>
<comment type="caution">
    <text evidence="2">The sequence shown here is derived from an EMBL/GenBank/DDBJ whole genome shotgun (WGS) entry which is preliminary data.</text>
</comment>
<keyword evidence="3" id="KW-1185">Reference proteome</keyword>
<dbReference type="Proteomes" id="UP000824782">
    <property type="component" value="Unassembled WGS sequence"/>
</dbReference>
<dbReference type="InterPro" id="IPR013783">
    <property type="entry name" value="Ig-like_fold"/>
</dbReference>
<dbReference type="InterPro" id="IPR007110">
    <property type="entry name" value="Ig-like_dom"/>
</dbReference>
<evidence type="ECO:0000313" key="2">
    <source>
        <dbReference type="EMBL" id="KAG8591122.1"/>
    </source>
</evidence>
<protein>
    <recommendedName>
        <fullName evidence="1">Ig-like domain-containing protein</fullName>
    </recommendedName>
</protein>
<dbReference type="SMART" id="SM00409">
    <property type="entry name" value="IG"/>
    <property type="match status" value="1"/>
</dbReference>
<proteinExistence type="predicted"/>
<dbReference type="InterPro" id="IPR050150">
    <property type="entry name" value="IgV_Light_Chain"/>
</dbReference>
<name>A0AAV7D510_ENGPU</name>
<dbReference type="EMBL" id="WNYA01000001">
    <property type="protein sequence ID" value="KAG8591122.1"/>
    <property type="molecule type" value="Genomic_DNA"/>
</dbReference>
<organism evidence="2 3">
    <name type="scientific">Engystomops pustulosus</name>
    <name type="common">Tungara frog</name>
    <name type="synonym">Physalaemus pustulosus</name>
    <dbReference type="NCBI Taxonomy" id="76066"/>
    <lineage>
        <taxon>Eukaryota</taxon>
        <taxon>Metazoa</taxon>
        <taxon>Chordata</taxon>
        <taxon>Craniata</taxon>
        <taxon>Vertebrata</taxon>
        <taxon>Euteleostomi</taxon>
        <taxon>Amphibia</taxon>
        <taxon>Batrachia</taxon>
        <taxon>Anura</taxon>
        <taxon>Neobatrachia</taxon>
        <taxon>Hyloidea</taxon>
        <taxon>Leptodactylidae</taxon>
        <taxon>Leiuperinae</taxon>
        <taxon>Engystomops</taxon>
    </lineage>
</organism>
<sequence length="101" mass="11394">MTQTPEYISATRGDTVTISCAASESVYHTVWKYDALAWLQQKPGKPPKTIIYKVSERESGIPERFIGSGSGTDFVLTIKGLTEEDEGDYYCMQYRTITRTQ</sequence>
<dbReference type="PANTHER" id="PTHR23267">
    <property type="entry name" value="IMMUNOGLOBULIN LIGHT CHAIN"/>
    <property type="match status" value="1"/>
</dbReference>
<dbReference type="FunFam" id="2.60.40.10:FF:001230">
    <property type="entry name" value="Immunoglobulin kappa variable 8-16"/>
    <property type="match status" value="1"/>
</dbReference>
<gene>
    <name evidence="2" type="ORF">GDO81_000046</name>
</gene>
<dbReference type="SUPFAM" id="SSF48726">
    <property type="entry name" value="Immunoglobulin"/>
    <property type="match status" value="1"/>
</dbReference>
<dbReference type="PROSITE" id="PS50835">
    <property type="entry name" value="IG_LIKE"/>
    <property type="match status" value="1"/>
</dbReference>